<organism evidence="6 7">
    <name type="scientific">Kibdelosporangium phytohabitans</name>
    <dbReference type="NCBI Taxonomy" id="860235"/>
    <lineage>
        <taxon>Bacteria</taxon>
        <taxon>Bacillati</taxon>
        <taxon>Actinomycetota</taxon>
        <taxon>Actinomycetes</taxon>
        <taxon>Pseudonocardiales</taxon>
        <taxon>Pseudonocardiaceae</taxon>
        <taxon>Kibdelosporangium</taxon>
    </lineage>
</organism>
<dbReference type="PANTHER" id="PTHR30346">
    <property type="entry name" value="TRANSCRIPTIONAL DUAL REGULATOR HCAR-RELATED"/>
    <property type="match status" value="1"/>
</dbReference>
<evidence type="ECO:0000313" key="7">
    <source>
        <dbReference type="Proteomes" id="UP000063699"/>
    </source>
</evidence>
<dbReference type="Proteomes" id="UP000063699">
    <property type="component" value="Chromosome"/>
</dbReference>
<dbReference type="KEGG" id="kphy:AOZ06_30175"/>
<evidence type="ECO:0000256" key="3">
    <source>
        <dbReference type="ARBA" id="ARBA00023125"/>
    </source>
</evidence>
<keyword evidence="4" id="KW-0804">Transcription</keyword>
<dbReference type="Gene3D" id="3.40.190.10">
    <property type="entry name" value="Periplasmic binding protein-like II"/>
    <property type="match status" value="2"/>
</dbReference>
<dbReference type="PRINTS" id="PR00039">
    <property type="entry name" value="HTHLYSR"/>
</dbReference>
<dbReference type="EMBL" id="CP012752">
    <property type="protein sequence ID" value="ALG10597.1"/>
    <property type="molecule type" value="Genomic_DNA"/>
</dbReference>
<dbReference type="GO" id="GO:0003700">
    <property type="term" value="F:DNA-binding transcription factor activity"/>
    <property type="evidence" value="ECO:0007669"/>
    <property type="project" value="InterPro"/>
</dbReference>
<dbReference type="PROSITE" id="PS50931">
    <property type="entry name" value="HTH_LYSR"/>
    <property type="match status" value="1"/>
</dbReference>
<dbReference type="Pfam" id="PF03466">
    <property type="entry name" value="LysR_substrate"/>
    <property type="match status" value="1"/>
</dbReference>
<accession>A0A0N9I3W3</accession>
<dbReference type="InterPro" id="IPR005119">
    <property type="entry name" value="LysR_subst-bd"/>
</dbReference>
<dbReference type="OrthoDB" id="3171102at2"/>
<dbReference type="SUPFAM" id="SSF46785">
    <property type="entry name" value="Winged helix' DNA-binding domain"/>
    <property type="match status" value="1"/>
</dbReference>
<evidence type="ECO:0000313" key="6">
    <source>
        <dbReference type="EMBL" id="ALG10597.1"/>
    </source>
</evidence>
<comment type="similarity">
    <text evidence="1">Belongs to the LysR transcriptional regulatory family.</text>
</comment>
<evidence type="ECO:0000256" key="2">
    <source>
        <dbReference type="ARBA" id="ARBA00023015"/>
    </source>
</evidence>
<keyword evidence="3" id="KW-0238">DNA-binding</keyword>
<protein>
    <submittedName>
        <fullName evidence="6">LysR family transcriptional regulator</fullName>
    </submittedName>
</protein>
<proteinExistence type="inferred from homology"/>
<dbReference type="InterPro" id="IPR036390">
    <property type="entry name" value="WH_DNA-bd_sf"/>
</dbReference>
<dbReference type="AlphaFoldDB" id="A0A0N9I3W3"/>
<reference evidence="6 7" key="1">
    <citation type="submission" date="2015-07" db="EMBL/GenBank/DDBJ databases">
        <title>Genome sequencing of Kibdelosporangium phytohabitans.</title>
        <authorList>
            <person name="Qin S."/>
            <person name="Xing K."/>
        </authorList>
    </citation>
    <scope>NUCLEOTIDE SEQUENCE [LARGE SCALE GENOMIC DNA]</scope>
    <source>
        <strain evidence="6 7">KLBMP1111</strain>
    </source>
</reference>
<dbReference type="Gene3D" id="1.10.10.10">
    <property type="entry name" value="Winged helix-like DNA-binding domain superfamily/Winged helix DNA-binding domain"/>
    <property type="match status" value="1"/>
</dbReference>
<dbReference type="SUPFAM" id="SSF53850">
    <property type="entry name" value="Periplasmic binding protein-like II"/>
    <property type="match status" value="1"/>
</dbReference>
<dbReference type="Pfam" id="PF00126">
    <property type="entry name" value="HTH_1"/>
    <property type="match status" value="1"/>
</dbReference>
<name>A0A0N9I3W3_9PSEU</name>
<dbReference type="InterPro" id="IPR036388">
    <property type="entry name" value="WH-like_DNA-bd_sf"/>
</dbReference>
<dbReference type="InterPro" id="IPR000847">
    <property type="entry name" value="LysR_HTH_N"/>
</dbReference>
<evidence type="ECO:0000256" key="4">
    <source>
        <dbReference type="ARBA" id="ARBA00023163"/>
    </source>
</evidence>
<keyword evidence="7" id="KW-1185">Reference proteome</keyword>
<dbReference type="GO" id="GO:0032993">
    <property type="term" value="C:protein-DNA complex"/>
    <property type="evidence" value="ECO:0007669"/>
    <property type="project" value="TreeGrafter"/>
</dbReference>
<dbReference type="STRING" id="860235.AOZ06_30175"/>
<evidence type="ECO:0000259" key="5">
    <source>
        <dbReference type="PROSITE" id="PS50931"/>
    </source>
</evidence>
<sequence>MDLEVRHLRTLCAIADTGSISRAAATLGVSQPAITVLLKRMEESIGGELFHRGRTGARPTALGERAVLQARLVLAELESFAADLTDPSSTPRPRIGSAHLACIAAVVDGLEKVLPHSGFTLRVEPSTLVLAQLLGHDHLDLAVIVMLEDQQVALPPHISHRTVVPRLPIFVALAAADPLSRKPSVHLADLRDSTWICPPGADDGSLASLREGCRREGFVPHIRFELPSGSSRPLIEAGHAVQLVEPGSQSSEAMTIRPLDGDPFTARMILAWHRRKFTESSVRAVYRAVAQAYSGHAAASPHYGPWWRAHPEVHPITE</sequence>
<dbReference type="GO" id="GO:0003677">
    <property type="term" value="F:DNA binding"/>
    <property type="evidence" value="ECO:0007669"/>
    <property type="project" value="UniProtKB-KW"/>
</dbReference>
<evidence type="ECO:0000256" key="1">
    <source>
        <dbReference type="ARBA" id="ARBA00009437"/>
    </source>
</evidence>
<feature type="domain" description="HTH lysR-type" evidence="5">
    <location>
        <begin position="1"/>
        <end position="60"/>
    </location>
</feature>
<dbReference type="PANTHER" id="PTHR30346:SF30">
    <property type="entry name" value="SMALL NEUTRAL PROTEASE REGULATORY PROTEIN"/>
    <property type="match status" value="1"/>
</dbReference>
<keyword evidence="2" id="KW-0805">Transcription regulation</keyword>
<gene>
    <name evidence="6" type="ORF">AOZ06_30175</name>
</gene>
<dbReference type="RefSeq" id="WP_054292500.1">
    <property type="nucleotide sequence ID" value="NZ_CP012752.1"/>
</dbReference>